<accession>A0A1C5IKY4</accession>
<dbReference type="Pfam" id="PF03559">
    <property type="entry name" value="Hexose_dehydrat"/>
    <property type="match status" value="2"/>
</dbReference>
<feature type="domain" description="dTDP-4-dehydro-6-deoxy-alpha-D-glucopyranose 2,3-dehydratase" evidence="1">
    <location>
        <begin position="36"/>
        <end position="238"/>
    </location>
</feature>
<keyword evidence="3" id="KW-1185">Reference proteome</keyword>
<sequence length="485" mass="54505">MAKLQATPYTLTSTHDVLTPLRIARSVIAGTDVEEAAFARWFDDLRSRFQMKVQRVDLDALVGWSTAPDTGDIAHDSGKFFRIEGLEVHFPHRPVKAWSQPIINQPEVGILGILVREIEGVLHCLIQAKAEPGNYHGLQLCPTVQATRSNYTKVHGGSSVPYLEYFRDTTRHRVLTDVRQSEQGAWFRQKRNRNMVVEVSEDVELLDGFRWVTLGLVHRLLHREDLINMDLRTVLSCIPFAGPDLRTALTVRGDDFHAALVASCNEESGGLHAMSDILSWITEVRTRTEVSTRDVPLGGLPGWHRSAEKISHRSGLFFDVIGVDVRSGAREVNAWTQPMIAPIGTGLVAFLVTRILGVLHVLVHARAEPGYLDVVELAPTVQCTPDNYAVLPRAARPSFVDEVLGAAPEQIRFDTLLSEEGGRFYHSRNKYMIVEVDPEPGFEHPDFRWLTLHQLVDLLRHSHYLNVQARSLVACLHSLSARERR</sequence>
<dbReference type="Gene3D" id="3.90.79.40">
    <property type="entry name" value="EvaA sugar 2,3-dehydratase subunit"/>
    <property type="match status" value="2"/>
</dbReference>
<feature type="domain" description="dTDP-4-dehydro-6-deoxy-alpha-D-glucopyranose 2,3-dehydratase" evidence="1">
    <location>
        <begin position="275"/>
        <end position="476"/>
    </location>
</feature>
<name>A0A1C5IKY4_9ACTN</name>
<evidence type="ECO:0000313" key="2">
    <source>
        <dbReference type="EMBL" id="SCG58661.1"/>
    </source>
</evidence>
<evidence type="ECO:0000259" key="1">
    <source>
        <dbReference type="Pfam" id="PF03559"/>
    </source>
</evidence>
<dbReference type="EMBL" id="FMDN01000012">
    <property type="protein sequence ID" value="SCG58661.1"/>
    <property type="molecule type" value="Genomic_DNA"/>
</dbReference>
<dbReference type="STRING" id="47864.GA0070560_11292"/>
<gene>
    <name evidence="2" type="ORF">GA0070560_11292</name>
</gene>
<dbReference type="Proteomes" id="UP000199408">
    <property type="component" value="Unassembled WGS sequence"/>
</dbReference>
<proteinExistence type="predicted"/>
<evidence type="ECO:0000313" key="3">
    <source>
        <dbReference type="Proteomes" id="UP000199408"/>
    </source>
</evidence>
<dbReference type="InterPro" id="IPR005212">
    <property type="entry name" value="EvaA-like"/>
</dbReference>
<dbReference type="GO" id="GO:0016829">
    <property type="term" value="F:lyase activity"/>
    <property type="evidence" value="ECO:0007669"/>
    <property type="project" value="InterPro"/>
</dbReference>
<reference evidence="3" key="1">
    <citation type="submission" date="2016-06" db="EMBL/GenBank/DDBJ databases">
        <authorList>
            <person name="Varghese N."/>
        </authorList>
    </citation>
    <scope>NUCLEOTIDE SEQUENCE [LARGE SCALE GENOMIC DNA]</scope>
    <source>
        <strain evidence="3">DSM 43171</strain>
    </source>
</reference>
<organism evidence="2 3">
    <name type="scientific">Micromonospora halophytica</name>
    <dbReference type="NCBI Taxonomy" id="47864"/>
    <lineage>
        <taxon>Bacteria</taxon>
        <taxon>Bacillati</taxon>
        <taxon>Actinomycetota</taxon>
        <taxon>Actinomycetes</taxon>
        <taxon>Micromonosporales</taxon>
        <taxon>Micromonosporaceae</taxon>
        <taxon>Micromonospora</taxon>
    </lineage>
</organism>
<protein>
    <submittedName>
        <fullName evidence="2">Oxidase EvaA</fullName>
    </submittedName>
</protein>
<dbReference type="AlphaFoldDB" id="A0A1C5IKY4"/>
<dbReference type="InterPro" id="IPR038153">
    <property type="entry name" value="EvaA-like_sf"/>
</dbReference>